<evidence type="ECO:0000313" key="6">
    <source>
        <dbReference type="EMBL" id="NYT86815.1"/>
    </source>
</evidence>
<comment type="caution">
    <text evidence="6">The sequence shown here is derived from an EMBL/GenBank/DDBJ whole genome shotgun (WGS) entry which is preliminary data.</text>
</comment>
<dbReference type="InterPro" id="IPR019903">
    <property type="entry name" value="RIC_family"/>
</dbReference>
<dbReference type="PANTHER" id="PTHR36438">
    <property type="entry name" value="IRON-SULFUR CLUSTER REPAIR PROTEIN YTFE"/>
    <property type="match status" value="1"/>
</dbReference>
<dbReference type="OrthoDB" id="9797132at2"/>
<dbReference type="RefSeq" id="WP_130039950.1">
    <property type="nucleotide sequence ID" value="NZ_JACCEV010000004.1"/>
</dbReference>
<evidence type="ECO:0000313" key="7">
    <source>
        <dbReference type="Proteomes" id="UP000554144"/>
    </source>
</evidence>
<proteinExistence type="predicted"/>
<reference evidence="6 7" key="1">
    <citation type="submission" date="2020-07" db="EMBL/GenBank/DDBJ databases">
        <title>Taxonomic revisions and descriptions of new bacterial species based on genomic comparisons in the high-G+C-content subgroup of the family Alcaligenaceae.</title>
        <authorList>
            <person name="Szabo A."/>
            <person name="Felfoldi T."/>
        </authorList>
    </citation>
    <scope>NUCLEOTIDE SEQUENCE [LARGE SCALE GENOMIC DNA]</scope>
    <source>
        <strain evidence="6 7">DSM 25667</strain>
    </source>
</reference>
<dbReference type="GO" id="GO:0005737">
    <property type="term" value="C:cytoplasm"/>
    <property type="evidence" value="ECO:0007669"/>
    <property type="project" value="UniProtKB-SubCell"/>
</dbReference>
<evidence type="ECO:0000256" key="3">
    <source>
        <dbReference type="ARBA" id="ARBA00022723"/>
    </source>
</evidence>
<dbReference type="CDD" id="cd12108">
    <property type="entry name" value="Hr-like"/>
    <property type="match status" value="1"/>
</dbReference>
<evidence type="ECO:0000256" key="2">
    <source>
        <dbReference type="ARBA" id="ARBA00022490"/>
    </source>
</evidence>
<dbReference type="Gene3D" id="1.20.120.520">
    <property type="entry name" value="nmb1532 protein domain like"/>
    <property type="match status" value="1"/>
</dbReference>
<keyword evidence="4" id="KW-0408">Iron</keyword>
<keyword evidence="2" id="KW-0963">Cytoplasm</keyword>
<gene>
    <name evidence="6" type="ORF">H0A62_14510</name>
</gene>
<dbReference type="AlphaFoldDB" id="A0A853H6P3"/>
<comment type="subcellular location">
    <subcellularLocation>
        <location evidence="1">Cytoplasm</location>
    </subcellularLocation>
</comment>
<evidence type="ECO:0000259" key="5">
    <source>
        <dbReference type="Pfam" id="PF01814"/>
    </source>
</evidence>
<dbReference type="EMBL" id="JACCEV010000004">
    <property type="protein sequence ID" value="NYT86815.1"/>
    <property type="molecule type" value="Genomic_DNA"/>
</dbReference>
<evidence type="ECO:0000256" key="4">
    <source>
        <dbReference type="ARBA" id="ARBA00023004"/>
    </source>
</evidence>
<keyword evidence="3" id="KW-0479">Metal-binding</keyword>
<dbReference type="GO" id="GO:0046872">
    <property type="term" value="F:metal ion binding"/>
    <property type="evidence" value="ECO:0007669"/>
    <property type="project" value="UniProtKB-KW"/>
</dbReference>
<organism evidence="6 7">
    <name type="scientific">Pollutimonas harenae</name>
    <dbReference type="NCBI Taxonomy" id="657015"/>
    <lineage>
        <taxon>Bacteria</taxon>
        <taxon>Pseudomonadati</taxon>
        <taxon>Pseudomonadota</taxon>
        <taxon>Betaproteobacteria</taxon>
        <taxon>Burkholderiales</taxon>
        <taxon>Alcaligenaceae</taxon>
        <taxon>Pollutimonas</taxon>
    </lineage>
</organism>
<dbReference type="Pfam" id="PF01814">
    <property type="entry name" value="Hemerythrin"/>
    <property type="match status" value="1"/>
</dbReference>
<accession>A0A853H6P3</accession>
<name>A0A853H6P3_9BURK</name>
<dbReference type="Proteomes" id="UP000554144">
    <property type="component" value="Unassembled WGS sequence"/>
</dbReference>
<evidence type="ECO:0000256" key="1">
    <source>
        <dbReference type="ARBA" id="ARBA00004496"/>
    </source>
</evidence>
<dbReference type="InterPro" id="IPR012312">
    <property type="entry name" value="Hemerythrin-like"/>
</dbReference>
<feature type="domain" description="Hemerythrin-like" evidence="5">
    <location>
        <begin position="25"/>
        <end position="160"/>
    </location>
</feature>
<protein>
    <submittedName>
        <fullName evidence="6">Hemerythrin domain-containing protein</fullName>
    </submittedName>
</protein>
<keyword evidence="7" id="KW-1185">Reference proteome</keyword>
<dbReference type="PANTHER" id="PTHR36438:SF1">
    <property type="entry name" value="IRON-SULFUR CLUSTER REPAIR PROTEIN YTFE"/>
    <property type="match status" value="1"/>
</dbReference>
<sequence length="175" mass="19452">MNASEPASTQLADWRNAPVEDLVAYIVKRFHERHREQLPELIRLSRKVEHVHQASAACPAGLADTLDGLQQALESHMLKEEQVLFPMLVKGMAAMARGPVAIMRLEHQEQDKAIDDVWRLTDGLAVPDAACATWRALYSGLGNFIDDLSQHIELENEVLFLNGSNAAKGAEYARV</sequence>